<dbReference type="AlphaFoldDB" id="A0A8H3PH30"/>
<evidence type="ECO:0000256" key="2">
    <source>
        <dbReference type="ARBA" id="ARBA00023043"/>
    </source>
</evidence>
<evidence type="ECO:0000313" key="5">
    <source>
        <dbReference type="Proteomes" id="UP000664534"/>
    </source>
</evidence>
<dbReference type="PANTHER" id="PTHR24189:SF50">
    <property type="entry name" value="ANKYRIN REPEAT AND SOCS BOX PROTEIN 2"/>
    <property type="match status" value="1"/>
</dbReference>
<dbReference type="InterPro" id="IPR050745">
    <property type="entry name" value="Multifunctional_regulatory"/>
</dbReference>
<dbReference type="PROSITE" id="PS50088">
    <property type="entry name" value="ANK_REPEAT"/>
    <property type="match status" value="1"/>
</dbReference>
<reference evidence="4" key="1">
    <citation type="submission" date="2021-03" db="EMBL/GenBank/DDBJ databases">
        <authorList>
            <person name="Tagirdzhanova G."/>
        </authorList>
    </citation>
    <scope>NUCLEOTIDE SEQUENCE</scope>
</reference>
<dbReference type="OrthoDB" id="426293at2759"/>
<dbReference type="PANTHER" id="PTHR24189">
    <property type="entry name" value="MYOTROPHIN"/>
    <property type="match status" value="1"/>
</dbReference>
<protein>
    <submittedName>
        <fullName evidence="4">Uncharacterized protein</fullName>
    </submittedName>
</protein>
<evidence type="ECO:0000256" key="1">
    <source>
        <dbReference type="ARBA" id="ARBA00022737"/>
    </source>
</evidence>
<dbReference type="Proteomes" id="UP000664534">
    <property type="component" value="Unassembled WGS sequence"/>
</dbReference>
<dbReference type="Gene3D" id="1.25.40.20">
    <property type="entry name" value="Ankyrin repeat-containing domain"/>
    <property type="match status" value="2"/>
</dbReference>
<evidence type="ECO:0000313" key="4">
    <source>
        <dbReference type="EMBL" id="CAF9940144.1"/>
    </source>
</evidence>
<dbReference type="PROSITE" id="PS50297">
    <property type="entry name" value="ANK_REP_REGION"/>
    <property type="match status" value="1"/>
</dbReference>
<comment type="caution">
    <text evidence="4">The sequence shown here is derived from an EMBL/GenBank/DDBJ whole genome shotgun (WGS) entry which is preliminary data.</text>
</comment>
<dbReference type="SMART" id="SM00248">
    <property type="entry name" value="ANK"/>
    <property type="match status" value="4"/>
</dbReference>
<sequence>MYNIAFEDEWEFVENGHLRTSIDVSQVVEVPAAGEDRATVFDLEILLEAEMMREACASGNLIAVQSVFQTQWLDQPADERIGQSELGASGLCEALRRDDAVIAGYLLSSVLAMEQVHFGMATEYRAFSILQLYVDRDWDSNMYLSRMQPPALSVAIKDTDLVLWFLSHGANPNATYGLDKTPLSIAVRDASFDVIRILFDHGGSIEYGQLLHFAAIRGLPDRLDVLNYLLNKGAPVNKLMFENDMNSYEQEEMYGLGTPLHSAASAGCLGMTDMLLSRGADPSIRNSRGKLAVEEAEYHGWSEVINRLRSLS</sequence>
<name>A0A8H3PH30_9LECA</name>
<dbReference type="InterPro" id="IPR002110">
    <property type="entry name" value="Ankyrin_rpt"/>
</dbReference>
<dbReference type="SUPFAM" id="SSF48403">
    <property type="entry name" value="Ankyrin repeat"/>
    <property type="match status" value="1"/>
</dbReference>
<keyword evidence="2 3" id="KW-0040">ANK repeat</keyword>
<gene>
    <name evidence="4" type="ORF">IMSHALPRED_001768</name>
</gene>
<dbReference type="EMBL" id="CAJPDT010000127">
    <property type="protein sequence ID" value="CAF9940144.1"/>
    <property type="molecule type" value="Genomic_DNA"/>
</dbReference>
<keyword evidence="1" id="KW-0677">Repeat</keyword>
<organism evidence="4 5">
    <name type="scientific">Imshaugia aleurites</name>
    <dbReference type="NCBI Taxonomy" id="172621"/>
    <lineage>
        <taxon>Eukaryota</taxon>
        <taxon>Fungi</taxon>
        <taxon>Dikarya</taxon>
        <taxon>Ascomycota</taxon>
        <taxon>Pezizomycotina</taxon>
        <taxon>Lecanoromycetes</taxon>
        <taxon>OSLEUM clade</taxon>
        <taxon>Lecanoromycetidae</taxon>
        <taxon>Lecanorales</taxon>
        <taxon>Lecanorineae</taxon>
        <taxon>Parmeliaceae</taxon>
        <taxon>Imshaugia</taxon>
    </lineage>
</organism>
<dbReference type="Pfam" id="PF12796">
    <property type="entry name" value="Ank_2"/>
    <property type="match status" value="1"/>
</dbReference>
<dbReference type="Pfam" id="PF13857">
    <property type="entry name" value="Ank_5"/>
    <property type="match status" value="1"/>
</dbReference>
<keyword evidence="5" id="KW-1185">Reference proteome</keyword>
<evidence type="ECO:0000256" key="3">
    <source>
        <dbReference type="PROSITE-ProRule" id="PRU00023"/>
    </source>
</evidence>
<proteinExistence type="predicted"/>
<accession>A0A8H3PH30</accession>
<dbReference type="InterPro" id="IPR036770">
    <property type="entry name" value="Ankyrin_rpt-contain_sf"/>
</dbReference>
<feature type="repeat" description="ANK" evidence="3">
    <location>
        <begin position="258"/>
        <end position="287"/>
    </location>
</feature>